<feature type="domain" description="DUF7507" evidence="4">
    <location>
        <begin position="1514"/>
        <end position="1613"/>
    </location>
</feature>
<dbReference type="InterPro" id="IPR051172">
    <property type="entry name" value="Chlamydia_OmcB"/>
</dbReference>
<accession>A0A3N0CB13</accession>
<feature type="signal peptide" evidence="3">
    <location>
        <begin position="1"/>
        <end position="36"/>
    </location>
</feature>
<name>A0A3N0CB13_9ACTN</name>
<dbReference type="InterPro" id="IPR013783">
    <property type="entry name" value="Ig-like_fold"/>
</dbReference>
<evidence type="ECO:0000256" key="3">
    <source>
        <dbReference type="SAM" id="SignalP"/>
    </source>
</evidence>
<evidence type="ECO:0000256" key="2">
    <source>
        <dbReference type="SAM" id="MobiDB-lite"/>
    </source>
</evidence>
<dbReference type="InterPro" id="IPR042001">
    <property type="entry name" value="Sortase_F"/>
</dbReference>
<organism evidence="5 6">
    <name type="scientific">Nocardioides marmoriginsengisoli</name>
    <dbReference type="NCBI Taxonomy" id="661483"/>
    <lineage>
        <taxon>Bacteria</taxon>
        <taxon>Bacillati</taxon>
        <taxon>Actinomycetota</taxon>
        <taxon>Actinomycetes</taxon>
        <taxon>Propionibacteriales</taxon>
        <taxon>Nocardioidaceae</taxon>
        <taxon>Nocardioides</taxon>
    </lineage>
</organism>
<feature type="compositionally biased region" description="Acidic residues" evidence="2">
    <location>
        <begin position="1501"/>
        <end position="1511"/>
    </location>
</feature>
<sequence length="1934" mass="195903">MRTRTSRPRRRGAALLASAGLLAGAFTGLVASPASAAGGVLDLVITPVNQGDGTEITDLSAVVNGSPSPISTPVTYKVQYSCTTDVCDGTQVQFTPPPADPWGLNPAGRSILRYASWVAPAGIPGATIGGDDLTGKTINLGNLAAGTSGTFSVTYNSPGISGNDTAGGQFFPDGSDIEMSATASSTTASSATSDSSITWHIGTPAGPAGAVVPSSTVKPDVTTRVQLAANSGSMQIFSGASIQGDGRFVAAGDYKIVFHAPAQAVIGPVRISTAPGAPIDTDAVVDNVAHTVTWTKGSLNNPVYGARGAWGGGGPSAYNSGGAATNNPLVGTDDKAFWQKRVVELTFPVSNFPEADGTGCNFRTAVTNSLDVTVHYLDDARTLGTKTINATNYVACGAPFGGLNSSKQVVASGNTTASGDGDLGGTPSVYAVNVPATGNTDLQNRAWRVNAFNLGNVDGTVVIDEPNLDKDHIKVNRITVPTPTSTLAGYVAPEDFTATVEWEDNTGDTGTATLAGGEFIDVAPGRWFTSATTTAVVPAGRILRTDSTQTQFFVDYRFKVDDGAVPLIGQQRTNSADVTISYPSDADGDGIDDDYVTAANGTPLPSRQVSTPASRTVQYTQPLTTLNATFNGQPVVQGGGAVQVGTHVTFGVRGQVNAAWPGTSITPQTVFIAPVGWKILPGSASFTAAGTGAFASIPAGVTYTYGTGTFGSETRDYVVATYPSTVALATAPGVLNNWPTLSTTAYPTNLAVPGVNPIPATWAGDASGTWYDATTNAYLSGAGQFRVSGGNNFAADGPDVDGDGNTTEELANLATAFPIPVTASDALSVVKEICVPDAGAPGGCDWAADPTVNHEITTASDVKYRIRVSNAGNTTLHGVTAYDVLPYVGDTGLLAGAASRGSQFAMTFSSVDSSSAGLDLAFSGSTNPARPEVYPGAAGTTNDWGAGAAGKKAIRITVTGDLAAGEEKQVTFLAAPAAGADAPQKACNTVAIDSTETLPAEPLPVCVQLNEADLSVTTGSLTPWKEGEATTIPFTIENKGGGDDADASVAIDVPAGMQVDDLTPTGWSCTVPGGGAAPVDGAVTLTCTPVDGSGDPRTLDADEPETLSLAVTPTAPSATPICVGAEISGSLFDPVDANNTDEACATVADAFVAAPALTLDKSSEFVTDANGNGKADKGDVLKYTFSVENTGNVDVDDVAITDAKIGATTPASVDVAAGDTEELTANYTVTQADVDAGATRNSASATGTPTSGGSVTSNTDTDVVPGPDPVPTITVQKEAELTTDAGTTGKADVDDVITYTITVHNAGPATAHDVSVTDPLAGLSTITPASVATLAPGDDAEFTATYTVKQSDVDNGSVVNTATASFRKPTPPGGPVPALEDEDSNEVTVEAIDPDPSLSIEKTSTFKTDAHDDDLADKGDVLTYSFEVENTGNVTLTGVTVDDALAGLGAISPAPATLAPGASQTFTADYTVTQGDVDAGGTFNEATAVGTPPAGGKTESDPDDDAVDGPDPEPVVTVTKEGELTTDHGTAGKADPGDVITYTFTVHNAGPATAKDVSVTDPLAGLSAITPASVATLAPGDDAEFTATYTVTTKDVDRGEVRNQASAGYTPPTPRGGPAPAPKVTAPSNVVITPAIVKVQPTVTTKSTVSTVKLAVRANGTTVSKPVADVVTIAGIAAGGAPIQGTATLYGPSTKRSASMCTPGKVARKLTFTAQNGTTRLPAVQVGLPGHYTWVVKLAGNDLNKPAQHACGIAAESFVVSRAAYAAPVISTGFAQAGSSSARVAGAPTNLQFGGLGITAPVQTVGVKRGTMTVPGNVRRLGWLRSSAAIGEAIGTTVIAGHISDQRDRPGAFWRLSKAKVGQVVKIKDGAGKVHRYKVTGKRTYPRSKKLPASLFSTTGSARMLLVSCTGKVTRPGGGFHYTKNLVVTAVPIG</sequence>
<feature type="compositionally biased region" description="Low complexity" evidence="2">
    <location>
        <begin position="1241"/>
        <end position="1268"/>
    </location>
</feature>
<comment type="caution">
    <text evidence="5">The sequence shown here is derived from an EMBL/GenBank/DDBJ whole genome shotgun (WGS) entry which is preliminary data.</text>
</comment>
<keyword evidence="3" id="KW-0732">Signal</keyword>
<dbReference type="InterPro" id="IPR005754">
    <property type="entry name" value="Sortase"/>
</dbReference>
<feature type="region of interest" description="Disordered" evidence="2">
    <location>
        <begin position="1596"/>
        <end position="1624"/>
    </location>
</feature>
<evidence type="ECO:0000256" key="1">
    <source>
        <dbReference type="ARBA" id="ARBA00022801"/>
    </source>
</evidence>
<evidence type="ECO:0000259" key="4">
    <source>
        <dbReference type="Pfam" id="PF24346"/>
    </source>
</evidence>
<dbReference type="OrthoDB" id="134475at2"/>
<protein>
    <submittedName>
        <fullName evidence="5">DUF11 domain-containing protein</fullName>
    </submittedName>
</protein>
<feature type="domain" description="DUF7507" evidence="4">
    <location>
        <begin position="1154"/>
        <end position="1257"/>
    </location>
</feature>
<dbReference type="PANTHER" id="PTHR34819">
    <property type="entry name" value="LARGE CYSTEINE-RICH PERIPLASMIC PROTEIN OMCB"/>
    <property type="match status" value="1"/>
</dbReference>
<feature type="region of interest" description="Disordered" evidence="2">
    <location>
        <begin position="1363"/>
        <end position="1383"/>
    </location>
</feature>
<dbReference type="NCBIfam" id="TIGR01451">
    <property type="entry name" value="B_ant_repeat"/>
    <property type="match status" value="4"/>
</dbReference>
<dbReference type="InterPro" id="IPR055354">
    <property type="entry name" value="DUF7507"/>
</dbReference>
<dbReference type="Proteomes" id="UP000267128">
    <property type="component" value="Unassembled WGS sequence"/>
</dbReference>
<dbReference type="CDD" id="cd05829">
    <property type="entry name" value="Sortase_F"/>
    <property type="match status" value="1"/>
</dbReference>
<dbReference type="InterPro" id="IPR023365">
    <property type="entry name" value="Sortase_dom-sf"/>
</dbReference>
<dbReference type="RefSeq" id="WP_123229408.1">
    <property type="nucleotide sequence ID" value="NZ_RJSE01000009.1"/>
</dbReference>
<dbReference type="GO" id="GO:0005975">
    <property type="term" value="P:carbohydrate metabolic process"/>
    <property type="evidence" value="ECO:0007669"/>
    <property type="project" value="UniProtKB-ARBA"/>
</dbReference>
<dbReference type="GO" id="GO:0016787">
    <property type="term" value="F:hydrolase activity"/>
    <property type="evidence" value="ECO:0007669"/>
    <property type="project" value="UniProtKB-KW"/>
</dbReference>
<reference evidence="5 6" key="1">
    <citation type="submission" date="2018-11" db="EMBL/GenBank/DDBJ databases">
        <authorList>
            <person name="Li F."/>
        </authorList>
    </citation>
    <scope>NUCLEOTIDE SEQUENCE [LARGE SCALE GENOMIC DNA]</scope>
    <source>
        <strain evidence="5 6">Gsoil 097</strain>
    </source>
</reference>
<feature type="chain" id="PRO_5018115707" evidence="3">
    <location>
        <begin position="37"/>
        <end position="1934"/>
    </location>
</feature>
<evidence type="ECO:0000313" key="5">
    <source>
        <dbReference type="EMBL" id="RNL60655.1"/>
    </source>
</evidence>
<dbReference type="Gene3D" id="2.60.40.10">
    <property type="entry name" value="Immunoglobulins"/>
    <property type="match status" value="3"/>
</dbReference>
<feature type="region of interest" description="Disordered" evidence="2">
    <location>
        <begin position="1479"/>
        <end position="1515"/>
    </location>
</feature>
<dbReference type="InterPro" id="IPR047589">
    <property type="entry name" value="DUF11_rpt"/>
</dbReference>
<keyword evidence="1" id="KW-0378">Hydrolase</keyword>
<dbReference type="Pfam" id="PF24346">
    <property type="entry name" value="DUF7507"/>
    <property type="match status" value="4"/>
</dbReference>
<feature type="compositionally biased region" description="Pro residues" evidence="2">
    <location>
        <begin position="1611"/>
        <end position="1621"/>
    </location>
</feature>
<dbReference type="Gene3D" id="2.40.260.10">
    <property type="entry name" value="Sortase"/>
    <property type="match status" value="1"/>
</dbReference>
<feature type="domain" description="DUF7507" evidence="4">
    <location>
        <begin position="1271"/>
        <end position="1370"/>
    </location>
</feature>
<feature type="region of interest" description="Disordered" evidence="2">
    <location>
        <begin position="1238"/>
        <end position="1268"/>
    </location>
</feature>
<dbReference type="PANTHER" id="PTHR34819:SF3">
    <property type="entry name" value="CELL SURFACE PROTEIN"/>
    <property type="match status" value="1"/>
</dbReference>
<gene>
    <name evidence="5" type="ORF">EFK50_20300</name>
</gene>
<dbReference type="Pfam" id="PF04203">
    <property type="entry name" value="Sortase"/>
    <property type="match status" value="1"/>
</dbReference>
<keyword evidence="6" id="KW-1185">Reference proteome</keyword>
<proteinExistence type="predicted"/>
<feature type="domain" description="DUF7507" evidence="4">
    <location>
        <begin position="1396"/>
        <end position="1500"/>
    </location>
</feature>
<dbReference type="EMBL" id="RJSE01000009">
    <property type="protein sequence ID" value="RNL60655.1"/>
    <property type="molecule type" value="Genomic_DNA"/>
</dbReference>
<evidence type="ECO:0000313" key="6">
    <source>
        <dbReference type="Proteomes" id="UP000267128"/>
    </source>
</evidence>